<sequence>MSAALAERLRALQRQAGKSRPLASPSPLGEEVARSQPTPQVPDNIRRLLGLRTRTLAAVPTPRAYDRHLPGDEIAPGLRYLESRHEPPALPPAIDARFARDFTDVARDDVLCFDTETTGLAGGTGTRAFMIGAADLIDGQLRIRQLLTTTLAAEQAMLETFARWLSPATVLVSYNGRSYDAPLLKARYRLARLPCPVSPLAHLDLLHPARRRWRGRWENCRLATIEHRVLGVVREDDLPGSEAPRAWRDYLAGGPATDLRRVLAHNHTDVRSLAALLAHLSG</sequence>
<dbReference type="PANTHER" id="PTHR38462:SF1">
    <property type="entry name" value="YPRB RIBONUCLEASE H-LIKE DOMAIN-CONTAINING PROTEIN"/>
    <property type="match status" value="1"/>
</dbReference>
<evidence type="ECO:0000313" key="3">
    <source>
        <dbReference type="EMBL" id="PRH81903.1"/>
    </source>
</evidence>
<dbReference type="PANTHER" id="PTHR38462">
    <property type="entry name" value="EXONUCLEASE-LIKE PROTEIN"/>
    <property type="match status" value="1"/>
</dbReference>
<reference evidence="3 4" key="1">
    <citation type="submission" date="2018-03" db="EMBL/GenBank/DDBJ databases">
        <title>Arenimonas caeni sp. nov., isolated from activated sludge.</title>
        <authorList>
            <person name="Liu H."/>
        </authorList>
    </citation>
    <scope>NUCLEOTIDE SEQUENCE [LARGE SCALE GENOMIC DNA]</scope>
    <source>
        <strain evidence="4">z29</strain>
    </source>
</reference>
<organism evidence="3 4">
    <name type="scientific">Arenimonas caeni</name>
    <dbReference type="NCBI Taxonomy" id="2058085"/>
    <lineage>
        <taxon>Bacteria</taxon>
        <taxon>Pseudomonadati</taxon>
        <taxon>Pseudomonadota</taxon>
        <taxon>Gammaproteobacteria</taxon>
        <taxon>Lysobacterales</taxon>
        <taxon>Lysobacteraceae</taxon>
        <taxon>Arenimonas</taxon>
    </lineage>
</organism>
<dbReference type="InterPro" id="IPR012337">
    <property type="entry name" value="RNaseH-like_sf"/>
</dbReference>
<dbReference type="InterPro" id="IPR038720">
    <property type="entry name" value="YprB_RNase_H-like_dom"/>
</dbReference>
<evidence type="ECO:0000259" key="2">
    <source>
        <dbReference type="Pfam" id="PF13482"/>
    </source>
</evidence>
<keyword evidence="3" id="KW-0540">Nuclease</keyword>
<feature type="region of interest" description="Disordered" evidence="1">
    <location>
        <begin position="1"/>
        <end position="42"/>
    </location>
</feature>
<gene>
    <name evidence="3" type="ORF">C6N40_09920</name>
</gene>
<dbReference type="EMBL" id="PVLF01000015">
    <property type="protein sequence ID" value="PRH81903.1"/>
    <property type="molecule type" value="Genomic_DNA"/>
</dbReference>
<proteinExistence type="predicted"/>
<dbReference type="OrthoDB" id="9790530at2"/>
<dbReference type="AlphaFoldDB" id="A0A2P6M7D2"/>
<dbReference type="Gene3D" id="3.30.420.10">
    <property type="entry name" value="Ribonuclease H-like superfamily/Ribonuclease H"/>
    <property type="match status" value="1"/>
</dbReference>
<keyword evidence="3" id="KW-0378">Hydrolase</keyword>
<dbReference type="GO" id="GO:0004527">
    <property type="term" value="F:exonuclease activity"/>
    <property type="evidence" value="ECO:0007669"/>
    <property type="project" value="UniProtKB-KW"/>
</dbReference>
<feature type="compositionally biased region" description="Low complexity" evidence="1">
    <location>
        <begin position="1"/>
        <end position="16"/>
    </location>
</feature>
<evidence type="ECO:0000313" key="4">
    <source>
        <dbReference type="Proteomes" id="UP000241736"/>
    </source>
</evidence>
<keyword evidence="4" id="KW-1185">Reference proteome</keyword>
<accession>A0A2P6M7D2</accession>
<dbReference type="Pfam" id="PF13482">
    <property type="entry name" value="RNase_H_2"/>
    <property type="match status" value="1"/>
</dbReference>
<feature type="domain" description="YprB ribonuclease H-like" evidence="2">
    <location>
        <begin position="111"/>
        <end position="280"/>
    </location>
</feature>
<evidence type="ECO:0000256" key="1">
    <source>
        <dbReference type="SAM" id="MobiDB-lite"/>
    </source>
</evidence>
<protein>
    <submittedName>
        <fullName evidence="3">Exonuclease</fullName>
    </submittedName>
</protein>
<dbReference type="GO" id="GO:0003676">
    <property type="term" value="F:nucleic acid binding"/>
    <property type="evidence" value="ECO:0007669"/>
    <property type="project" value="InterPro"/>
</dbReference>
<name>A0A2P6M7D2_9GAMM</name>
<keyword evidence="3" id="KW-0269">Exonuclease</keyword>
<comment type="caution">
    <text evidence="3">The sequence shown here is derived from an EMBL/GenBank/DDBJ whole genome shotgun (WGS) entry which is preliminary data.</text>
</comment>
<dbReference type="SUPFAM" id="SSF53098">
    <property type="entry name" value="Ribonuclease H-like"/>
    <property type="match status" value="1"/>
</dbReference>
<dbReference type="InterPro" id="IPR036397">
    <property type="entry name" value="RNaseH_sf"/>
</dbReference>
<dbReference type="Proteomes" id="UP000241736">
    <property type="component" value="Unassembled WGS sequence"/>
</dbReference>